<sequence length="4424" mass="489320">MVDYTIFALLPTAMVCASLYTLLSYLMVYYVYVEIYKHAQHKTLTNSSMWIFNLWYQAFQRLYTYLLQYRYVMLGIVSVSFLAFVLSHQGHVILRKFDMLYEDMHDAFVYGVKIIIHTLSLVGSAVVGFYDMMVILSRGVSSIATKLLLKLGVNLIIEGAAAIANFFSDFTNALYQWLVVDGFVDGDPNFLRVFLSLQRSLWVSRELLIEPCDMLRNFWESALAPSSYYPPKGARVRLNGYYFPEPEILPEYEAFNKWCYSQNLTGVAGSSDTHIPELSSYDPDYTYCAMCDYDGGVRKNCVPFAYNFALALNSVAVFACKTIQMPVHYLLRSRSVIGSISETLTDRGPRRKAKEVADFVFHLRGYGTAVAQPSDSRERFFTGDGVEMKYCVCWNSYAGYDSSHSDGVPVDTYLHHAPWLLCPSYAEGYRTYDMDGLFTAYIDATGFMLDAADEWYLSVFNYLQYVMIVDVTGMDVEVGCEELWTVPKATYNETSGVCHVTPPALMALSRHVMQGVGGVARMVGRCVAYIPTLLYELGDTWADLVDGSSSDDHNNQEGLSHQLLETPNTIGCLRQDEAEYPSTTSREGGSADAEHYCARNYVIDSTEGFMHRFADVVRSVHLEKEADVIRSSARAIAGKLRFSYRLAMVSLFGPYQTPPAPPAYPAPPAPPPFPPPGPKCYVPAVRVTNLSGVSNPQFQAAGLEAWTAYECGIRQNNPMASYSTHLRASEPDSNYSFIYRNKRWAYNEAPTDLAVDCFFVSAYDAYRSNGETHDLCPVPDGHEEDADADMCTLAGYPSPHDNENVDTSNLRTSPNVFTFSDADQEQCLCDDDNSHPVDERTLYTCPTSSWHAPRRTRLDDLADTLLSYLVSARRSGSAWDASLGYYTREGEMDVPYPVCRGLQVTLLDRPERNVSYDFLARTRCSMSPSEYTDGLVSEGYGVQVECSLVAITDIANDTVRRAATFIISDEAKVMRLPVRLIRRRLNSEEDEAMLSASVDLLAQGPSWTARAPEQAFNGSLSQEADPAWNEFMSVGGTGAGMHQPLCSCDPSKYVPPTPVREVRHCAPRVFQHVPPPPSPPESPTWPPPPYPAYPPLTNDTVCRNSAGELMKGFYMRYHPRDVFPATCVCEYSGFAPVSSHNGDSDDTVYCPDECDDSSTAEGPTCVCRVRDITDLERVANGDRAVPFHNDTDFVESGLRDAMDALNALAVDVASPEADLPEYDPASQGKDLEYAFSFDFEREVDRFPILHRATTSAYCEDHLGVGWTLHNLNEDEQTSANDFRKRLQAVVDSRINDWKMSATGASFMDAHPLCADRYRVAMPPRFDRFYVGNVNGSVRREVVGPARQAWRLASPRNLRDAGRYTADDSEFLSEAMYARFVSASGVASSDFTPGACQVADTELANMPSGSDIDLLASPDGSVYHLFNVSANKTCATDEEVTFHKGSQGTYSLRCGSRVNNTAMYTAADAHNRRFDRTTALTRRARFTLNPRSTAYGFMHYVNAEGRVSLLNQTDRVTSGDDCALRFAYADTFSMRELRDSHSRVCEMYADESYLHNGLSADQHPKARYAHAGGALLRRHEVNGGHSACSIENASDTQVLCHDANLLTPEQMAQAATFCGFSVASESVQASNARTGCRSIPYGFVLRQGTSNNQHLVFYPIMAPSDAVGGITDPAARKVRVGMPVTLDNAEGSHLYDRGHRVVPVCSRRVSNVTRTRITSVEGATERSSDGRAELTHEVLRAARTAVDTLRSRSAKCALNALRTFPYLDAPSTERFRKLYESARPNAVERLLASDLAGRPAATPWPYPWTLRSAAANLTRVTIGAVLRGARDERLYSDLSAIGPVADRFDIQGRTRDARSHGPTRTVRGFTGNAQGGARMDPFVYTEEVAFTTAKSADVLFGTSIANQLSQHVFVLERCAQDDTYAHALFRIRSLADNRFLKSKGAFPHPSMPSKFSNATQMPKRSRLAAYQADPGLLHERFHTDGAFEALTMQEASLLLGEQYEGMDSAASRSSTLYLIERHDEAYLMRSQDPLFEFGGYLFENDVHLSHGATTDAKVTVDDNVVAGDFDAMGNVGLFGMSTRENGHLPRVKIEDEFPIGHKGRPRSYNRQLFTRLDGSRDPDTFCTRRRDDFDNVTVFEVPPHPQDAKVDVGDCDVLDRKVYNNWAKGYPTHGLGVDREGLEATFIAGTFDCVALNVLSGSHCAVHSESSQAPCALGRDVTFAEWVTLPCAQKKPFVCSKGGGDYHTVTKPLGFEAARLYCKAYYGEEYDLSPPPSSAGGNGDLARLARNALCSEGLLDAYGGARSSVCSVSAFSASAEVHTAASLEGLTKAGCGTPRQKPLDGYVCCNTTSALLIGNFTGGANDMFLNAVGSYGQDGACTELQAGSHARGSFYANEESITFEDAIAGGSAWNLQFGDVWIGYRRHTVHAGFSEQRFGVCDTSGTDAVATSMLFEVVPCKDDADAHVSGEFSIVGKDATGRDLVLALHQAGHPFDSRAVGVTVATQNAEAFLHAVNKNRTRHAPGSLPNASVILNDYATLFEEESAEHPLRPSVWTSRGSALKLLDPGYRAGVSVANVRSGRCFESPSSESPQLHNVSVVTCSADQNCGTVQFSVRVAVRTGLTLLPTDGETSEELLQNLYPDLSLERPRMRSRRTTSSRYRRALPQAVTGEALFNWTRDANATLSSDVFGRDGSLRARGSLKPFALNTSYSTRGAADTALQPGDRLRSLVFGGLHASADVSGYSARRGVVDFRTYLHALNSTTYPCNAFSETDDTFAYDVCTEVVAAGLSPPQIADVVGPSNCGVIAERSDSRCTLLALLTGRSLGFVEGVHRAPDAANPVLLRRLDTAWNASDDAAIPSFFPDSKEARHMRTLASRSNRRSLWYPSVEATRDEILSSDMQTDDNNILASQGWLYTCAGRTLKFEPAASLDNPPYPSAPHAPVLTDLQNTNQGRFQVSAGGVLTQVASTGETLLRRDISEAYVVSHARSSVETFQRAVDEHQPYRPQSAYNTYTFTGVEALSAAVQYGASERSSETVSDCETTSEHDPRACELYLEDAFLKGEMSDQRAKVDMRITRGASEANDQHPALDLHYVGGPRLRLPSDYTSGWQDPEKNVNKKTVDLWIKGYSFNETGICGPKDTVRAYHVDCDSVSGRCSSYTTEPLQKCAEEAERYLETTAISECGSYEQEAPVDDEPGLNSDPVLLSFKHSISFDSQPFNHKHPAPCNFDSVSIFNITRHVVLATVNMDRDMVCGFDAAITICENQGHLLAEPCKSVVRAVYHYCPLSCERTSWETSTRFVEGAGRLRVRDAEDQTARDGKRICTCTETAPDYHCRPVALNSAADEYTTLTGEKQDRPEVTFMNRFLKEWRATPDPDDPSFNKIMPVVDMWNDAGAHGGSKYDTRFMWNTNGANKGWEQDEGNVGPGRILVTFPYNNDDGDVLDYDPTNSSAGNFYARAYTRSDRREFGMSLERMSDFSNKETFKRVSDLVADLCDDITHAYRRSEDSAGREFGQPCMGFAAQDMYVYDGSPYDLDEMLSQDCVEEDACPEHRYEMMTSHYYPSYQSWKHHQSEGTGWGADRDGLLYALNKTQAQNPSGVYSEYAFSGDHRSSQERLYNSSGFGADLVGRGAIRAFLFTLYGKARYATKEKGVRRREPLETLHVSHAHPWTVASAERNASMTRHGRSGASRKGDRPTFGYPYEAFLPTGATGAARADGNEKDMIYGRHSGYLYAAHTAMDLRERYYYPAFTYRAMSTDTLDNLQTEGMIDAETLSRANSMGDDSKPIEILWPPPEVTLWSRVAEAERVRVPSRELFGSFDASTSSYSATNGAWRLKFAPDKYKKAPVDGTCAGGVCADGGGEYFDHVENDVRPAAPPDFGLLWNRYLRNRIPTCYRDETQGDAIFSRAWQTKDDCERLRPAYGYQEGELGPEYIAPPPAPSFPNNPNPPPAQLAYNHYNEANEGNTNDVEQESVYYSQTDHYWCGLYECGGFSRITCSTERCNELAENEENYGGTPYCRIKKTFGSTRKRHYRSTNIESKQKVVLAPPPLPYVPVSPPPPYFSYGTFFNFDVYDEAYLLTDTYYSGESYRYSATWDADMNGLMCTSGEYEACVDKPYYLIARVDYVTEHHDPDQSPEAQLLSQGKNCTYYQGVASAEQGYDHVFHDDSCFSRCESTDTCELYATLFVRHESSTGDVYILSCYTIRRSVGQSTFNISQYERGSHRGEACAQVGAASRFSSYVQLTVLDDANSITAASVSRTGGHLPLPRTVDTSIAYRFTTESPIVFSSACPYGEASRIAEADYVWDEPSSAYNVSVSARDICSAMGCAYYVQCGAQSEYGDHRYESAENVHFYLTTASISLALHRGLLQPFHDRCLRIGGANPRIPTAGIAGLVDQPPSVVPFQLGLRARGGFASVRRRLQTQK</sequence>
<evidence type="ECO:0000256" key="2">
    <source>
        <dbReference type="SAM" id="Phobius"/>
    </source>
</evidence>
<dbReference type="EMBL" id="LGRX02033150">
    <property type="protein sequence ID" value="KAK3242559.1"/>
    <property type="molecule type" value="Genomic_DNA"/>
</dbReference>
<feature type="transmembrane region" description="Helical" evidence="2">
    <location>
        <begin position="114"/>
        <end position="135"/>
    </location>
</feature>
<evidence type="ECO:0000256" key="1">
    <source>
        <dbReference type="SAM" id="MobiDB-lite"/>
    </source>
</evidence>
<organism evidence="3 4">
    <name type="scientific">Cymbomonas tetramitiformis</name>
    <dbReference type="NCBI Taxonomy" id="36881"/>
    <lineage>
        <taxon>Eukaryota</taxon>
        <taxon>Viridiplantae</taxon>
        <taxon>Chlorophyta</taxon>
        <taxon>Pyramimonadophyceae</taxon>
        <taxon>Pyramimonadales</taxon>
        <taxon>Pyramimonadaceae</taxon>
        <taxon>Cymbomonas</taxon>
    </lineage>
</organism>
<feature type="region of interest" description="Disordered" evidence="1">
    <location>
        <begin position="3677"/>
        <end position="3696"/>
    </location>
</feature>
<feature type="transmembrane region" description="Helical" evidence="2">
    <location>
        <begin position="147"/>
        <end position="167"/>
    </location>
</feature>
<keyword evidence="2" id="KW-0812">Transmembrane</keyword>
<keyword evidence="2" id="KW-1133">Transmembrane helix</keyword>
<gene>
    <name evidence="3" type="ORF">CYMTET_47718</name>
</gene>
<feature type="compositionally biased region" description="Pro residues" evidence="1">
    <location>
        <begin position="3934"/>
        <end position="3951"/>
    </location>
</feature>
<feature type="transmembrane region" description="Helical" evidence="2">
    <location>
        <begin position="71"/>
        <end position="94"/>
    </location>
</feature>
<evidence type="ECO:0000313" key="3">
    <source>
        <dbReference type="EMBL" id="KAK3242559.1"/>
    </source>
</evidence>
<protein>
    <submittedName>
        <fullName evidence="3">Uncharacterized protein</fullName>
    </submittedName>
</protein>
<evidence type="ECO:0000313" key="4">
    <source>
        <dbReference type="Proteomes" id="UP001190700"/>
    </source>
</evidence>
<accession>A0AAE0EWA8</accession>
<keyword evidence="2" id="KW-0472">Membrane</keyword>
<comment type="caution">
    <text evidence="3">The sequence shown here is derived from an EMBL/GenBank/DDBJ whole genome shotgun (WGS) entry which is preliminary data.</text>
</comment>
<feature type="region of interest" description="Disordered" evidence="1">
    <location>
        <begin position="3929"/>
        <end position="3951"/>
    </location>
</feature>
<feature type="transmembrane region" description="Helical" evidence="2">
    <location>
        <begin position="6"/>
        <end position="32"/>
    </location>
</feature>
<dbReference type="Proteomes" id="UP001190700">
    <property type="component" value="Unassembled WGS sequence"/>
</dbReference>
<name>A0AAE0EWA8_9CHLO</name>
<reference evidence="3 4" key="1">
    <citation type="journal article" date="2015" name="Genome Biol. Evol.">
        <title>Comparative Genomics of a Bacterivorous Green Alga Reveals Evolutionary Causalities and Consequences of Phago-Mixotrophic Mode of Nutrition.</title>
        <authorList>
            <person name="Burns J.A."/>
            <person name="Paasch A."/>
            <person name="Narechania A."/>
            <person name="Kim E."/>
        </authorList>
    </citation>
    <scope>NUCLEOTIDE SEQUENCE [LARGE SCALE GENOMIC DNA]</scope>
    <source>
        <strain evidence="3 4">PLY_AMNH</strain>
    </source>
</reference>
<keyword evidence="4" id="KW-1185">Reference proteome</keyword>
<proteinExistence type="predicted"/>